<name>A0A972VXH6_9GAMM</name>
<accession>A0A972VXH6</accession>
<comment type="catalytic activity">
    <reaction evidence="5">
        <text>N,N-dimethyl-1,4-phenylenediamine + anthranilate + 2 NAD(+) = 2-(4-dimethylaminophenyl)diazenylbenzoate + 2 NADH + 2 H(+)</text>
        <dbReference type="Rhea" id="RHEA:55872"/>
        <dbReference type="ChEBI" id="CHEBI:15378"/>
        <dbReference type="ChEBI" id="CHEBI:15783"/>
        <dbReference type="ChEBI" id="CHEBI:16567"/>
        <dbReference type="ChEBI" id="CHEBI:57540"/>
        <dbReference type="ChEBI" id="CHEBI:57945"/>
        <dbReference type="ChEBI" id="CHEBI:71579"/>
        <dbReference type="EC" id="1.7.1.17"/>
    </reaction>
    <physiologicalReaction direction="right-to-left" evidence="5">
        <dbReference type="Rhea" id="RHEA:55874"/>
    </physiologicalReaction>
</comment>
<evidence type="ECO:0000256" key="2">
    <source>
        <dbReference type="ARBA" id="ARBA00022643"/>
    </source>
</evidence>
<comment type="caution">
    <text evidence="6">Lacks conserved residue(s) required for the propagation of feature annotation.</text>
</comment>
<evidence type="ECO:0000313" key="8">
    <source>
        <dbReference type="EMBL" id="NQV66095.1"/>
    </source>
</evidence>
<dbReference type="EC" id="1.6.5.-" evidence="6"/>
<comment type="catalytic activity">
    <reaction evidence="6">
        <text>2 a quinone + NADH + H(+) = 2 a 1,4-benzosemiquinone + NAD(+)</text>
        <dbReference type="Rhea" id="RHEA:65952"/>
        <dbReference type="ChEBI" id="CHEBI:15378"/>
        <dbReference type="ChEBI" id="CHEBI:57540"/>
        <dbReference type="ChEBI" id="CHEBI:57945"/>
        <dbReference type="ChEBI" id="CHEBI:132124"/>
        <dbReference type="ChEBI" id="CHEBI:134225"/>
    </reaction>
</comment>
<dbReference type="GO" id="GO:0016652">
    <property type="term" value="F:oxidoreductase activity, acting on NAD(P)H as acceptor"/>
    <property type="evidence" value="ECO:0007669"/>
    <property type="project" value="UniProtKB-UniRule"/>
</dbReference>
<dbReference type="GO" id="GO:0016655">
    <property type="term" value="F:oxidoreductase activity, acting on NAD(P)H, quinone or similar compound as acceptor"/>
    <property type="evidence" value="ECO:0007669"/>
    <property type="project" value="InterPro"/>
</dbReference>
<dbReference type="InterPro" id="IPR023048">
    <property type="entry name" value="NADH:quinone_OxRdtase_FMN_depd"/>
</dbReference>
<dbReference type="Proteomes" id="UP000754644">
    <property type="component" value="Unassembled WGS sequence"/>
</dbReference>
<comment type="caution">
    <text evidence="8">The sequence shown here is derived from an EMBL/GenBank/DDBJ whole genome shotgun (WGS) entry which is preliminary data.</text>
</comment>
<comment type="function">
    <text evidence="6">Quinone reductase that provides resistance to thiol-specific stress caused by electrophilic quinones.</text>
</comment>
<dbReference type="EC" id="1.7.1.17" evidence="6"/>
<keyword evidence="1 6" id="KW-0285">Flavoprotein</keyword>
<feature type="binding site" evidence="6">
    <location>
        <position position="12"/>
    </location>
    <ligand>
        <name>FMN</name>
        <dbReference type="ChEBI" id="CHEBI:58210"/>
    </ligand>
</feature>
<evidence type="ECO:0000256" key="5">
    <source>
        <dbReference type="ARBA" id="ARBA00048542"/>
    </source>
</evidence>
<comment type="cofactor">
    <cofactor evidence="6">
        <name>FMN</name>
        <dbReference type="ChEBI" id="CHEBI:58210"/>
    </cofactor>
    <text evidence="6">Binds 1 FMN per subunit.</text>
</comment>
<reference evidence="8" key="1">
    <citation type="submission" date="2020-05" db="EMBL/GenBank/DDBJ databases">
        <title>Sulfur intermediates as new biogeochemical hubs in an aquatic model microbial ecosystem.</title>
        <authorList>
            <person name="Vigneron A."/>
        </authorList>
    </citation>
    <scope>NUCLEOTIDE SEQUENCE</scope>
    <source>
        <strain evidence="8">Bin.250</strain>
    </source>
</reference>
<dbReference type="PANTHER" id="PTHR43741">
    <property type="entry name" value="FMN-DEPENDENT NADH-AZOREDUCTASE 1"/>
    <property type="match status" value="1"/>
</dbReference>
<dbReference type="InterPro" id="IPR050104">
    <property type="entry name" value="FMN-dep_NADH:Q_OxRdtase_AzoR1"/>
</dbReference>
<protein>
    <recommendedName>
        <fullName evidence="6">FMN dependent NADH:quinone oxidoreductase</fullName>
        <ecNumber evidence="6">1.6.5.-</ecNumber>
    </recommendedName>
    <alternativeName>
        <fullName evidence="6">Azo-dye reductase</fullName>
    </alternativeName>
    <alternativeName>
        <fullName evidence="6">FMN-dependent NADH-azo compound oxidoreductase</fullName>
    </alternativeName>
    <alternativeName>
        <fullName evidence="6">FMN-dependent NADH-azoreductase</fullName>
        <ecNumber evidence="6">1.7.1.17</ecNumber>
    </alternativeName>
</protein>
<dbReference type="EMBL" id="JABMOJ010000457">
    <property type="protein sequence ID" value="NQV66095.1"/>
    <property type="molecule type" value="Genomic_DNA"/>
</dbReference>
<dbReference type="GO" id="GO:0009055">
    <property type="term" value="F:electron transfer activity"/>
    <property type="evidence" value="ECO:0007669"/>
    <property type="project" value="UniProtKB-UniRule"/>
</dbReference>
<comment type="function">
    <text evidence="6">Also exhibits azoreductase activity. Catalyzes the reductive cleavage of the azo bond in aromatic azo compounds to the corresponding amines.</text>
</comment>
<keyword evidence="2 6" id="KW-0288">FMN</keyword>
<organism evidence="8 9">
    <name type="scientific">SAR86 cluster bacterium</name>
    <dbReference type="NCBI Taxonomy" id="2030880"/>
    <lineage>
        <taxon>Bacteria</taxon>
        <taxon>Pseudomonadati</taxon>
        <taxon>Pseudomonadota</taxon>
        <taxon>Gammaproteobacteria</taxon>
        <taxon>SAR86 cluster</taxon>
    </lineage>
</organism>
<evidence type="ECO:0000256" key="1">
    <source>
        <dbReference type="ARBA" id="ARBA00022630"/>
    </source>
</evidence>
<sequence>MNQQTILHVTASGRHSGSVTREVSGQVIEQLQARHTPSRVVSRDLAPGLPFVDESWINANFTDPQARTDEHAATLTLSDQLVAELQQATHIVLATPIYNFGVPAALKAWIDMIARVQLTFQYTATGPEGLLQDKQVYLVMASGGTPLGGDMDFASGYLRHVLGFLGMTNVTIVDALAVQRAGSLILPDPL</sequence>
<evidence type="ECO:0000256" key="3">
    <source>
        <dbReference type="ARBA" id="ARBA00023002"/>
    </source>
</evidence>
<comment type="subunit">
    <text evidence="6">Homodimer.</text>
</comment>
<evidence type="ECO:0000259" key="7">
    <source>
        <dbReference type="Pfam" id="PF02525"/>
    </source>
</evidence>
<dbReference type="AlphaFoldDB" id="A0A972VXH6"/>
<dbReference type="GO" id="GO:0010181">
    <property type="term" value="F:FMN binding"/>
    <property type="evidence" value="ECO:0007669"/>
    <property type="project" value="UniProtKB-UniRule"/>
</dbReference>
<keyword evidence="3 6" id="KW-0560">Oxidoreductase</keyword>
<dbReference type="HAMAP" id="MF_01216">
    <property type="entry name" value="Azoreductase_type1"/>
    <property type="match status" value="1"/>
</dbReference>
<feature type="domain" description="Flavodoxin-like fold" evidence="7">
    <location>
        <begin position="5"/>
        <end position="175"/>
    </location>
</feature>
<dbReference type="InterPro" id="IPR003680">
    <property type="entry name" value="Flavodoxin_fold"/>
</dbReference>
<evidence type="ECO:0000313" key="9">
    <source>
        <dbReference type="Proteomes" id="UP000754644"/>
    </source>
</evidence>
<proteinExistence type="inferred from homology"/>
<dbReference type="Pfam" id="PF02525">
    <property type="entry name" value="Flavodoxin_2"/>
    <property type="match status" value="1"/>
</dbReference>
<gene>
    <name evidence="6" type="primary">azoR</name>
    <name evidence="8" type="ORF">HQ497_12105</name>
</gene>
<dbReference type="SUPFAM" id="SSF52218">
    <property type="entry name" value="Flavoproteins"/>
    <property type="match status" value="1"/>
</dbReference>
<evidence type="ECO:0000256" key="4">
    <source>
        <dbReference type="ARBA" id="ARBA00023027"/>
    </source>
</evidence>
<dbReference type="InterPro" id="IPR029039">
    <property type="entry name" value="Flavoprotein-like_sf"/>
</dbReference>
<comment type="similarity">
    <text evidence="6">Belongs to the azoreductase type 1 family.</text>
</comment>
<evidence type="ECO:0000256" key="6">
    <source>
        <dbReference type="HAMAP-Rule" id="MF_01216"/>
    </source>
</evidence>
<keyword evidence="4 6" id="KW-0520">NAD</keyword>
<dbReference type="PANTHER" id="PTHR43741:SF4">
    <property type="entry name" value="FMN-DEPENDENT NADH:QUINONE OXIDOREDUCTASE"/>
    <property type="match status" value="1"/>
</dbReference>
<dbReference type="Gene3D" id="3.40.50.360">
    <property type="match status" value="1"/>
</dbReference>